<dbReference type="GO" id="GO:0017004">
    <property type="term" value="P:cytochrome complex assembly"/>
    <property type="evidence" value="ECO:0007669"/>
    <property type="project" value="UniProtKB-UniRule"/>
</dbReference>
<feature type="transmembrane region" description="Helical" evidence="18">
    <location>
        <begin position="364"/>
        <end position="387"/>
    </location>
</feature>
<evidence type="ECO:0000256" key="15">
    <source>
        <dbReference type="ARBA" id="ARBA00023284"/>
    </source>
</evidence>
<dbReference type="InterPro" id="IPR036249">
    <property type="entry name" value="Thioredoxin-like_sf"/>
</dbReference>
<feature type="chain" id="PRO_5021057103" description="Thiol:disulfide interchange protein DsbD" evidence="18">
    <location>
        <begin position="23"/>
        <end position="616"/>
    </location>
</feature>
<dbReference type="HAMAP" id="MF_00399">
    <property type="entry name" value="DbsD"/>
    <property type="match status" value="1"/>
</dbReference>
<dbReference type="GO" id="GO:0045454">
    <property type="term" value="P:cell redox homeostasis"/>
    <property type="evidence" value="ECO:0007669"/>
    <property type="project" value="TreeGrafter"/>
</dbReference>
<dbReference type="InterPro" id="IPR028250">
    <property type="entry name" value="DsbDN"/>
</dbReference>
<dbReference type="Pfam" id="PF11412">
    <property type="entry name" value="DsbD_N"/>
    <property type="match status" value="1"/>
</dbReference>
<keyword evidence="9 18" id="KW-0249">Electron transport</keyword>
<feature type="transmembrane region" description="Helical" evidence="18">
    <location>
        <begin position="423"/>
        <end position="441"/>
    </location>
</feature>
<evidence type="ECO:0000256" key="12">
    <source>
        <dbReference type="ARBA" id="ARBA00023027"/>
    </source>
</evidence>
<evidence type="ECO:0000256" key="8">
    <source>
        <dbReference type="ARBA" id="ARBA00022748"/>
    </source>
</evidence>
<dbReference type="Pfam" id="PF02683">
    <property type="entry name" value="DsbD_TM"/>
    <property type="match status" value="1"/>
</dbReference>
<dbReference type="InterPro" id="IPR036929">
    <property type="entry name" value="DsbDN_sf"/>
</dbReference>
<keyword evidence="11 18" id="KW-0560">Oxidoreductase</keyword>
<reference evidence="20 21" key="1">
    <citation type="submission" date="2019-03" db="EMBL/GenBank/DDBJ databases">
        <title>Genomic Encyclopedia of Type Strains, Phase IV (KMG-IV): sequencing the most valuable type-strain genomes for metagenomic binning, comparative biology and taxonomic classification.</title>
        <authorList>
            <person name="Goeker M."/>
        </authorList>
    </citation>
    <scope>NUCLEOTIDE SEQUENCE [LARGE SCALE GENOMIC DNA]</scope>
    <source>
        <strain evidence="20 21">DSM 25287</strain>
    </source>
</reference>
<evidence type="ECO:0000256" key="1">
    <source>
        <dbReference type="ARBA" id="ARBA00004429"/>
    </source>
</evidence>
<feature type="disulfide bond" description="Redox-active" evidence="18">
    <location>
        <begin position="530"/>
        <end position="533"/>
    </location>
</feature>
<keyword evidence="4 18" id="KW-1003">Cell membrane</keyword>
<dbReference type="GO" id="GO:0047134">
    <property type="term" value="F:protein-disulfide reductase [NAD(P)H] activity"/>
    <property type="evidence" value="ECO:0007669"/>
    <property type="project" value="UniProtKB-UniRule"/>
</dbReference>
<comment type="catalytic activity">
    <reaction evidence="16 18">
        <text>[protein]-dithiol + NAD(+) = [protein]-disulfide + NADH + H(+)</text>
        <dbReference type="Rhea" id="RHEA:18749"/>
        <dbReference type="Rhea" id="RHEA-COMP:10593"/>
        <dbReference type="Rhea" id="RHEA-COMP:10594"/>
        <dbReference type="ChEBI" id="CHEBI:15378"/>
        <dbReference type="ChEBI" id="CHEBI:29950"/>
        <dbReference type="ChEBI" id="CHEBI:50058"/>
        <dbReference type="ChEBI" id="CHEBI:57540"/>
        <dbReference type="ChEBI" id="CHEBI:57945"/>
        <dbReference type="EC" id="1.8.1.8"/>
    </reaction>
</comment>
<evidence type="ECO:0000256" key="4">
    <source>
        <dbReference type="ARBA" id="ARBA00022475"/>
    </source>
</evidence>
<feature type="transmembrane region" description="Helical" evidence="18">
    <location>
        <begin position="279"/>
        <end position="301"/>
    </location>
</feature>
<dbReference type="InterPro" id="IPR022910">
    <property type="entry name" value="Thiol_diS_interchange_DbsD"/>
</dbReference>
<evidence type="ECO:0000256" key="10">
    <source>
        <dbReference type="ARBA" id="ARBA00022989"/>
    </source>
</evidence>
<keyword evidence="5 18" id="KW-0997">Cell inner membrane</keyword>
<comment type="caution">
    <text evidence="18">Lacks conserved residue(s) required for the propagation of feature annotation.</text>
</comment>
<keyword evidence="8 18" id="KW-0201">Cytochrome c-type biogenesis</keyword>
<dbReference type="GO" id="GO:0005886">
    <property type="term" value="C:plasma membrane"/>
    <property type="evidence" value="ECO:0007669"/>
    <property type="project" value="UniProtKB-SubCell"/>
</dbReference>
<evidence type="ECO:0000256" key="5">
    <source>
        <dbReference type="ARBA" id="ARBA00022519"/>
    </source>
</evidence>
<keyword evidence="6 18" id="KW-0812">Transmembrane</keyword>
<keyword evidence="21" id="KW-1185">Reference proteome</keyword>
<feature type="signal peptide" evidence="18">
    <location>
        <begin position="1"/>
        <end position="22"/>
    </location>
</feature>
<dbReference type="InterPro" id="IPR003834">
    <property type="entry name" value="Cyt_c_assmbl_TM_dom"/>
</dbReference>
<dbReference type="PANTHER" id="PTHR32234">
    <property type="entry name" value="THIOL:DISULFIDE INTERCHANGE PROTEIN DSBD"/>
    <property type="match status" value="1"/>
</dbReference>
<comment type="subcellular location">
    <subcellularLocation>
        <location evidence="1 18">Cell inner membrane</location>
        <topology evidence="1 18">Multi-pass membrane protein</topology>
    </subcellularLocation>
</comment>
<dbReference type="SUPFAM" id="SSF103473">
    <property type="entry name" value="MFS general substrate transporter"/>
    <property type="match status" value="1"/>
</dbReference>
<dbReference type="AlphaFoldDB" id="A0A4R2L6S8"/>
<dbReference type="InterPro" id="IPR036259">
    <property type="entry name" value="MFS_trans_sf"/>
</dbReference>
<organism evidence="20 21">
    <name type="scientific">Plasticicumulans lactativorans</name>
    <dbReference type="NCBI Taxonomy" id="1133106"/>
    <lineage>
        <taxon>Bacteria</taxon>
        <taxon>Pseudomonadati</taxon>
        <taxon>Pseudomonadota</taxon>
        <taxon>Gammaproteobacteria</taxon>
        <taxon>Candidatus Competibacteraceae</taxon>
        <taxon>Plasticicumulans</taxon>
    </lineage>
</organism>
<evidence type="ECO:0000256" key="17">
    <source>
        <dbReference type="ARBA" id="ARBA00047804"/>
    </source>
</evidence>
<feature type="domain" description="Thioredoxin" evidence="19">
    <location>
        <begin position="488"/>
        <end position="615"/>
    </location>
</feature>
<comment type="function">
    <text evidence="18">Required to facilitate the formation of correct disulfide bonds in some periplasmic proteins and for the assembly of the periplasmic c-type cytochromes. Acts by transferring electrons from cytoplasmic thioredoxin to the periplasm. This transfer involves a cascade of disulfide bond formation and reduction steps.</text>
</comment>
<dbReference type="NCBIfam" id="NF001419">
    <property type="entry name" value="PRK00293.1"/>
    <property type="match status" value="1"/>
</dbReference>
<keyword evidence="3 18" id="KW-0813">Transport</keyword>
<evidence type="ECO:0000256" key="13">
    <source>
        <dbReference type="ARBA" id="ARBA00023136"/>
    </source>
</evidence>
<dbReference type="Proteomes" id="UP000295765">
    <property type="component" value="Unassembled WGS sequence"/>
</dbReference>
<dbReference type="InterPro" id="IPR017937">
    <property type="entry name" value="Thioredoxin_CS"/>
</dbReference>
<evidence type="ECO:0000256" key="6">
    <source>
        <dbReference type="ARBA" id="ARBA00022692"/>
    </source>
</evidence>
<keyword evidence="10 18" id="KW-1133">Transmembrane helix</keyword>
<evidence type="ECO:0000259" key="19">
    <source>
        <dbReference type="PROSITE" id="PS51352"/>
    </source>
</evidence>
<comment type="catalytic activity">
    <reaction evidence="17 18">
        <text>[protein]-dithiol + NADP(+) = [protein]-disulfide + NADPH + H(+)</text>
        <dbReference type="Rhea" id="RHEA:18753"/>
        <dbReference type="Rhea" id="RHEA-COMP:10593"/>
        <dbReference type="Rhea" id="RHEA-COMP:10594"/>
        <dbReference type="ChEBI" id="CHEBI:15378"/>
        <dbReference type="ChEBI" id="CHEBI:29950"/>
        <dbReference type="ChEBI" id="CHEBI:50058"/>
        <dbReference type="ChEBI" id="CHEBI:57783"/>
        <dbReference type="ChEBI" id="CHEBI:58349"/>
        <dbReference type="EC" id="1.8.1.8"/>
    </reaction>
</comment>
<dbReference type="SUPFAM" id="SSF74863">
    <property type="entry name" value="Thiol:disulfide interchange protein DsbD, N-terminal domain (DsbD-alpha)"/>
    <property type="match status" value="1"/>
</dbReference>
<evidence type="ECO:0000313" key="21">
    <source>
        <dbReference type="Proteomes" id="UP000295765"/>
    </source>
</evidence>
<keyword evidence="14 18" id="KW-1015">Disulfide bond</keyword>
<protein>
    <recommendedName>
        <fullName evidence="18">Thiol:disulfide interchange protein DsbD</fullName>
        <ecNumber evidence="18">1.8.1.8</ecNumber>
    </recommendedName>
    <alternativeName>
        <fullName evidence="18">Protein-disulfide reductase</fullName>
        <shortName evidence="18">Disulfide reductase</shortName>
    </alternativeName>
</protein>
<evidence type="ECO:0000256" key="11">
    <source>
        <dbReference type="ARBA" id="ARBA00023002"/>
    </source>
</evidence>
<feature type="disulfide bond" description="Redox-active" evidence="18">
    <location>
        <begin position="218"/>
        <end position="340"/>
    </location>
</feature>
<keyword evidence="7 18" id="KW-0732">Signal</keyword>
<dbReference type="InterPro" id="IPR035671">
    <property type="entry name" value="DsbD_gamma"/>
</dbReference>
<evidence type="ECO:0000256" key="14">
    <source>
        <dbReference type="ARBA" id="ARBA00023157"/>
    </source>
</evidence>
<comment type="caution">
    <text evidence="20">The sequence shown here is derived from an EMBL/GenBank/DDBJ whole genome shotgun (WGS) entry which is preliminary data.</text>
</comment>
<dbReference type="Gene3D" id="3.40.30.10">
    <property type="entry name" value="Glutaredoxin"/>
    <property type="match status" value="1"/>
</dbReference>
<dbReference type="InterPro" id="IPR013766">
    <property type="entry name" value="Thioredoxin_domain"/>
</dbReference>
<keyword evidence="15 18" id="KW-0676">Redox-active center</keyword>
<feature type="transmembrane region" description="Helical" evidence="18">
    <location>
        <begin position="322"/>
        <end position="352"/>
    </location>
</feature>
<feature type="transmembrane region" description="Helical" evidence="18">
    <location>
        <begin position="453"/>
        <end position="474"/>
    </location>
</feature>
<dbReference type="Gene3D" id="2.60.40.1250">
    <property type="entry name" value="Thiol:disulfide interchange protein DsbD, N-terminal domain"/>
    <property type="match status" value="1"/>
</dbReference>
<feature type="transmembrane region" description="Helical" evidence="18">
    <location>
        <begin position="243"/>
        <end position="267"/>
    </location>
</feature>
<proteinExistence type="inferred from homology"/>
<dbReference type="PANTHER" id="PTHR32234:SF0">
    <property type="entry name" value="THIOL:DISULFIDE INTERCHANGE PROTEIN DSBD"/>
    <property type="match status" value="1"/>
</dbReference>
<dbReference type="PROSITE" id="PS00194">
    <property type="entry name" value="THIOREDOXIN_1"/>
    <property type="match status" value="1"/>
</dbReference>
<evidence type="ECO:0000256" key="3">
    <source>
        <dbReference type="ARBA" id="ARBA00022448"/>
    </source>
</evidence>
<sequence length="616" mass="63827" precursor="true">MKRLLAALLALVLILLAPAAPAALDLFGRAGKAGAEAELLEPDQAFALTVTAAGAEAVRAQWTIAPGYYLYRERLRIALVDPVGVELLAVDTPPGEPKDDPYFGRQEVYHAEATTTVRLRRSAADAGVTLKLDYQGCNEPLGVCYPPISRTVALELPAAGAAPASPSAAATATPGLVSAAGPAPEAEQDRIARLLRERRFLALPLFFGFGLLLAFTPCVFPMVPILSGIIVGQGRHLTRGHAFGLSAVYVGAMALAYTLAGVLAARLGGNVQAAFQNPWVLGSFAALFVALAGSMFGFYDLQMPARWQARLADLSGRQRGGDYLGVAMMGLLSALIVGPCVAPPLVGVLAVIAGTGDTVLGASALFAMSLGMGVPLLAIGASAGHFLPRAGHWMDKVKAVFGVLLLGVALLLLDRLLPVALAMLLWAVLLIVCATYMGALTPVPHGAPGWRTLVRGLGLVLLIQGALLLIGVAAGGRDPLRPLLGTGLASGAPALPAPAFRPVKGLAELDAAIAGAGGRPVLLDLYADWCVSCKELERDTFPHPAVRAALAGTLLLRADVTANDAADQALLRRFGLYGPPALLLFGRDGREIPAARIVGFVPGDAFATHLGRFGEG</sequence>
<gene>
    <name evidence="18" type="primary">dsbD</name>
    <name evidence="20" type="ORF">EV699_10724</name>
</gene>
<evidence type="ECO:0000256" key="16">
    <source>
        <dbReference type="ARBA" id="ARBA00047388"/>
    </source>
</evidence>
<evidence type="ECO:0000256" key="9">
    <source>
        <dbReference type="ARBA" id="ARBA00022982"/>
    </source>
</evidence>
<dbReference type="PROSITE" id="PS51352">
    <property type="entry name" value="THIOREDOXIN_2"/>
    <property type="match status" value="1"/>
</dbReference>
<keyword evidence="12 18" id="KW-0520">NAD</keyword>
<dbReference type="Pfam" id="PF13899">
    <property type="entry name" value="Thioredoxin_7"/>
    <property type="match status" value="1"/>
</dbReference>
<keyword evidence="13 18" id="KW-0472">Membrane</keyword>
<dbReference type="CDD" id="cd02953">
    <property type="entry name" value="DsbDgamma"/>
    <property type="match status" value="1"/>
</dbReference>
<evidence type="ECO:0000256" key="7">
    <source>
        <dbReference type="ARBA" id="ARBA00022729"/>
    </source>
</evidence>
<dbReference type="GO" id="GO:0009055">
    <property type="term" value="F:electron transfer activity"/>
    <property type="evidence" value="ECO:0007669"/>
    <property type="project" value="UniProtKB-UniRule"/>
</dbReference>
<dbReference type="EMBL" id="SLWY01000007">
    <property type="protein sequence ID" value="TCO81631.1"/>
    <property type="molecule type" value="Genomic_DNA"/>
</dbReference>
<name>A0A4R2L6S8_9GAMM</name>
<feature type="transmembrane region" description="Helical" evidence="18">
    <location>
        <begin position="200"/>
        <end position="231"/>
    </location>
</feature>
<accession>A0A4R2L6S8</accession>
<comment type="similarity">
    <text evidence="2 18">Belongs to the thioredoxin family. DsbD subfamily.</text>
</comment>
<evidence type="ECO:0000256" key="2">
    <source>
        <dbReference type="ARBA" id="ARBA00007241"/>
    </source>
</evidence>
<feature type="transmembrane region" description="Helical" evidence="18">
    <location>
        <begin position="399"/>
        <end position="417"/>
    </location>
</feature>
<dbReference type="RefSeq" id="WP_165904064.1">
    <property type="nucleotide sequence ID" value="NZ_SLWY01000007.1"/>
</dbReference>
<dbReference type="EC" id="1.8.1.8" evidence="18"/>
<dbReference type="SUPFAM" id="SSF52833">
    <property type="entry name" value="Thioredoxin-like"/>
    <property type="match status" value="1"/>
</dbReference>
<evidence type="ECO:0000313" key="20">
    <source>
        <dbReference type="EMBL" id="TCO81631.1"/>
    </source>
</evidence>
<evidence type="ECO:0000256" key="18">
    <source>
        <dbReference type="HAMAP-Rule" id="MF_00399"/>
    </source>
</evidence>